<accession>A0ABY7YST4</accession>
<dbReference type="Pfam" id="PF26298">
    <property type="entry name" value="MurL_epimerase_C"/>
    <property type="match status" value="1"/>
</dbReference>
<organism evidence="4 5">
    <name type="scientific">Devosia algicola</name>
    <dbReference type="NCBI Taxonomy" id="3026418"/>
    <lineage>
        <taxon>Bacteria</taxon>
        <taxon>Pseudomonadati</taxon>
        <taxon>Pseudomonadota</taxon>
        <taxon>Alphaproteobacteria</taxon>
        <taxon>Hyphomicrobiales</taxon>
        <taxon>Devosiaceae</taxon>
        <taxon>Devosia</taxon>
    </lineage>
</organism>
<dbReference type="InterPro" id="IPR058740">
    <property type="entry name" value="MurL_N"/>
</dbReference>
<keyword evidence="1" id="KW-0132">Cell division</keyword>
<keyword evidence="1" id="KW-0131">Cell cycle</keyword>
<evidence type="ECO:0000259" key="3">
    <source>
        <dbReference type="Pfam" id="PF26299"/>
    </source>
</evidence>
<keyword evidence="1" id="KW-0413">Isomerase</keyword>
<dbReference type="HAMAP" id="MF_02209">
    <property type="entry name" value="MurL"/>
    <property type="match status" value="1"/>
</dbReference>
<keyword evidence="1" id="KW-0133">Cell shape</keyword>
<evidence type="ECO:0000259" key="2">
    <source>
        <dbReference type="Pfam" id="PF26298"/>
    </source>
</evidence>
<dbReference type="Proteomes" id="UP001220530">
    <property type="component" value="Chromosome"/>
</dbReference>
<comment type="catalytic activity">
    <reaction evidence="1">
        <text>UDP-N-acetyl-alpha-D-muramoyl-L-alanyl-L-glutamate + ATP + H2O = UDP-N-acetyl-alpha-D-muramoyl-L-alanyl-D-glutamate + AMP + diphosphate + H(+)</text>
        <dbReference type="Rhea" id="RHEA:58812"/>
        <dbReference type="ChEBI" id="CHEBI:15377"/>
        <dbReference type="ChEBI" id="CHEBI:15378"/>
        <dbReference type="ChEBI" id="CHEBI:30616"/>
        <dbReference type="ChEBI" id="CHEBI:33019"/>
        <dbReference type="ChEBI" id="CHEBI:83900"/>
        <dbReference type="ChEBI" id="CHEBI:142725"/>
        <dbReference type="ChEBI" id="CHEBI:456215"/>
        <dbReference type="EC" id="5.1.1.23"/>
    </reaction>
</comment>
<gene>
    <name evidence="1" type="primary">murL</name>
    <name evidence="4" type="ORF">PSQ19_08910</name>
</gene>
<dbReference type="RefSeq" id="WP_282220490.1">
    <property type="nucleotide sequence ID" value="NZ_CP118246.1"/>
</dbReference>
<proteinExistence type="inferred from homology"/>
<feature type="domain" description="MurL C-terminal" evidence="2">
    <location>
        <begin position="297"/>
        <end position="406"/>
    </location>
</feature>
<evidence type="ECO:0000256" key="1">
    <source>
        <dbReference type="HAMAP-Rule" id="MF_02209"/>
    </source>
</evidence>
<keyword evidence="5" id="KW-1185">Reference proteome</keyword>
<dbReference type="EC" id="5.1.1.23" evidence="1"/>
<comment type="function">
    <text evidence="1">Cell wall formation. Catalyzes epimerization of the terminal L-glutamate in UDP-N-acetyl-alpha-D-muramoyl-L-alanyl-L-glutamate.</text>
</comment>
<comment type="similarity">
    <text evidence="1">Belongs to the MurL family.</text>
</comment>
<keyword evidence="1" id="KW-0961">Cell wall biogenesis/degradation</keyword>
<keyword evidence="1" id="KW-0573">Peptidoglycan synthesis</keyword>
<feature type="domain" description="MurL N-terminal" evidence="3">
    <location>
        <begin position="2"/>
        <end position="275"/>
    </location>
</feature>
<dbReference type="EMBL" id="CP118246">
    <property type="protein sequence ID" value="WDR04105.1"/>
    <property type="molecule type" value="Genomic_DNA"/>
</dbReference>
<reference evidence="4 5" key="1">
    <citation type="submission" date="2023-02" db="EMBL/GenBank/DDBJ databases">
        <title>Devosia algicola sp. nov., isolated from the phycosphere of marine algae.</title>
        <authorList>
            <person name="Kim J.M."/>
            <person name="Lee J.K."/>
            <person name="Choi B.J."/>
            <person name="Bayburt H."/>
            <person name="Jeon C.O."/>
        </authorList>
    </citation>
    <scope>NUCLEOTIDE SEQUENCE [LARGE SCALE GENOMIC DNA]</scope>
    <source>
        <strain evidence="4 5">G20-9</strain>
    </source>
</reference>
<dbReference type="Pfam" id="PF26299">
    <property type="entry name" value="MurL_N"/>
    <property type="match status" value="1"/>
</dbReference>
<evidence type="ECO:0000313" key="5">
    <source>
        <dbReference type="Proteomes" id="UP001220530"/>
    </source>
</evidence>
<sequence>MQFLVERPQFDAAIGVARFGYRLDDMHFVETLAFPRTQAFEHVDSPAFSQLLNLTALVLGVSYFKLKAPLNIVAPDLPLNDGQRAFIIDIYENGLGEFYARNNLRRFGRLVLDAPPADAPVTDVPSLPNRALLPIGGGKDSLVSVELLQAAGIDFTPFAVNPKGPILTSVAKIGAPPIYVTRTLDAEMMRLAGQPGYFNGHVPSTAINSMIAALSALLFGFNQIVLSNERSASEGNVEFDGRQANHQHSKSLGFERLIAEVLADATAGALQYFSLLRPYSEARIAALFVRQTRYDKVFSSCNRNFRLSGHDGPLWCGECPKCHFVFLIFAPVMDKQRLIEIFGRNLLNDPDHEASFRELTGLAGQKPWECVGEILEAAACLFALTTTPDWEHDVIVATLRVDLKAQYGAATLTAARQALLDDADDHHIPAAVVARVAPHAL</sequence>
<comment type="pathway">
    <text evidence="1">Cell wall biogenesis; peptidoglycan biosynthesis.</text>
</comment>
<evidence type="ECO:0000313" key="4">
    <source>
        <dbReference type="EMBL" id="WDR04105.1"/>
    </source>
</evidence>
<dbReference type="InterPro" id="IPR058741">
    <property type="entry name" value="MurL_C"/>
</dbReference>
<protein>
    <recommendedName>
        <fullName evidence="1">UDP-N-acetyl-alpha-D-muramoyl-L-alanyl-L-glutamate epimerase</fullName>
        <ecNumber evidence="1">5.1.1.23</ecNumber>
    </recommendedName>
    <alternativeName>
        <fullName evidence="1">UDP-MurNAc-L-Ala-L-Glu epimerase</fullName>
    </alternativeName>
</protein>
<dbReference type="InterPro" id="IPR043689">
    <property type="entry name" value="MurL"/>
</dbReference>
<name>A0ABY7YST4_9HYPH</name>